<dbReference type="InterPro" id="IPR005225">
    <property type="entry name" value="Small_GTP-bd"/>
</dbReference>
<dbReference type="Gene3D" id="3.40.50.300">
    <property type="entry name" value="P-loop containing nucleotide triphosphate hydrolases"/>
    <property type="match status" value="1"/>
</dbReference>
<gene>
    <name evidence="5" type="ORF">TRFO_24926</name>
</gene>
<dbReference type="RefSeq" id="XP_068360092.1">
    <property type="nucleotide sequence ID" value="XM_068504025.1"/>
</dbReference>
<dbReference type="PANTHER" id="PTHR47979">
    <property type="entry name" value="DRAB11-RELATED"/>
    <property type="match status" value="1"/>
</dbReference>
<dbReference type="Proteomes" id="UP000179807">
    <property type="component" value="Unassembled WGS sequence"/>
</dbReference>
<evidence type="ECO:0000256" key="1">
    <source>
        <dbReference type="ARBA" id="ARBA00006270"/>
    </source>
</evidence>
<dbReference type="PRINTS" id="PR00449">
    <property type="entry name" value="RASTRNSFRMNG"/>
</dbReference>
<comment type="caution">
    <text evidence="5">The sequence shown here is derived from an EMBL/GenBank/DDBJ whole genome shotgun (WGS) entry which is preliminary data.</text>
</comment>
<dbReference type="NCBIfam" id="TIGR00231">
    <property type="entry name" value="small_GTP"/>
    <property type="match status" value="1"/>
</dbReference>
<dbReference type="PROSITE" id="PS51419">
    <property type="entry name" value="RAB"/>
    <property type="match status" value="1"/>
</dbReference>
<evidence type="ECO:0000256" key="2">
    <source>
        <dbReference type="ARBA" id="ARBA00022741"/>
    </source>
</evidence>
<dbReference type="OrthoDB" id="9989112at2759"/>
<dbReference type="InterPro" id="IPR001806">
    <property type="entry name" value="Small_GTPase"/>
</dbReference>
<dbReference type="Pfam" id="PF00071">
    <property type="entry name" value="Ras"/>
    <property type="match status" value="1"/>
</dbReference>
<dbReference type="SUPFAM" id="SSF52540">
    <property type="entry name" value="P-loop containing nucleoside triphosphate hydrolases"/>
    <property type="match status" value="1"/>
</dbReference>
<sequence length="215" mass="23553">MSSEQGEPSDHQLSFKFVLVGDSAVGKTAMCKQFCDHSFNANQPQTVGLEFGTRIVEVESFRIKLQIWDTAGQERFHSITRAYFRSSAAVFLVFDVTNRESFNHLGTWVEDATQLSPKTAIKVLVGNKTDLDAQRQVSTAEAKDFADQHGLTLFETSALSGDRIDDTFIETAHAVLDKINSGEIELNNPVSGARAPLSAKPQPLRQDPSGGNSCC</sequence>
<name>A0A1J4KB86_9EUKA</name>
<keyword evidence="2" id="KW-0547">Nucleotide-binding</keyword>
<dbReference type="PROSITE" id="PS51421">
    <property type="entry name" value="RAS"/>
    <property type="match status" value="1"/>
</dbReference>
<dbReference type="SMART" id="SM00175">
    <property type="entry name" value="RAB"/>
    <property type="match status" value="1"/>
</dbReference>
<dbReference type="InterPro" id="IPR050209">
    <property type="entry name" value="Rab_GTPases_membrane_traffic"/>
</dbReference>
<dbReference type="VEuPathDB" id="TrichDB:TRFO_24926"/>
<dbReference type="GO" id="GO:0005525">
    <property type="term" value="F:GTP binding"/>
    <property type="evidence" value="ECO:0007669"/>
    <property type="project" value="UniProtKB-KW"/>
</dbReference>
<dbReference type="InterPro" id="IPR027417">
    <property type="entry name" value="P-loop_NTPase"/>
</dbReference>
<reference evidence="5" key="1">
    <citation type="submission" date="2016-10" db="EMBL/GenBank/DDBJ databases">
        <authorList>
            <person name="Benchimol M."/>
            <person name="Almeida L.G."/>
            <person name="Vasconcelos A.T."/>
            <person name="Perreira-Neves A."/>
            <person name="Rosa I.A."/>
            <person name="Tasca T."/>
            <person name="Bogo M.R."/>
            <person name="de Souza W."/>
        </authorList>
    </citation>
    <scope>NUCLEOTIDE SEQUENCE [LARGE SCALE GENOMIC DNA]</scope>
    <source>
        <strain evidence="5">K</strain>
    </source>
</reference>
<feature type="region of interest" description="Disordered" evidence="4">
    <location>
        <begin position="190"/>
        <end position="215"/>
    </location>
</feature>
<keyword evidence="3" id="KW-0342">GTP-binding</keyword>
<dbReference type="SMART" id="SM00173">
    <property type="entry name" value="RAS"/>
    <property type="match status" value="1"/>
</dbReference>
<dbReference type="EMBL" id="MLAK01000710">
    <property type="protein sequence ID" value="OHT06956.1"/>
    <property type="molecule type" value="Genomic_DNA"/>
</dbReference>
<accession>A0A1J4KB86</accession>
<dbReference type="SMART" id="SM00176">
    <property type="entry name" value="RAN"/>
    <property type="match status" value="1"/>
</dbReference>
<keyword evidence="6" id="KW-1185">Reference proteome</keyword>
<evidence type="ECO:0000313" key="5">
    <source>
        <dbReference type="EMBL" id="OHT06956.1"/>
    </source>
</evidence>
<proteinExistence type="inferred from homology"/>
<dbReference type="GO" id="GO:0003924">
    <property type="term" value="F:GTPase activity"/>
    <property type="evidence" value="ECO:0007669"/>
    <property type="project" value="InterPro"/>
</dbReference>
<evidence type="ECO:0000256" key="4">
    <source>
        <dbReference type="SAM" id="MobiDB-lite"/>
    </source>
</evidence>
<dbReference type="SMART" id="SM00174">
    <property type="entry name" value="RHO"/>
    <property type="match status" value="1"/>
</dbReference>
<dbReference type="AlphaFoldDB" id="A0A1J4KB86"/>
<dbReference type="GeneID" id="94838729"/>
<evidence type="ECO:0000256" key="3">
    <source>
        <dbReference type="ARBA" id="ARBA00023134"/>
    </source>
</evidence>
<dbReference type="CDD" id="cd00154">
    <property type="entry name" value="Rab"/>
    <property type="match status" value="1"/>
</dbReference>
<dbReference type="FunFam" id="3.40.50.300:FF:001072">
    <property type="entry name" value="Rab family GTPase"/>
    <property type="match status" value="1"/>
</dbReference>
<protein>
    <submittedName>
        <fullName evidence="5">Ras family protein</fullName>
    </submittedName>
</protein>
<organism evidence="5 6">
    <name type="scientific">Tritrichomonas foetus</name>
    <dbReference type="NCBI Taxonomy" id="1144522"/>
    <lineage>
        <taxon>Eukaryota</taxon>
        <taxon>Metamonada</taxon>
        <taxon>Parabasalia</taxon>
        <taxon>Tritrichomonadida</taxon>
        <taxon>Tritrichomonadidae</taxon>
        <taxon>Tritrichomonas</taxon>
    </lineage>
</organism>
<evidence type="ECO:0000313" key="6">
    <source>
        <dbReference type="Proteomes" id="UP000179807"/>
    </source>
</evidence>
<comment type="similarity">
    <text evidence="1">Belongs to the small GTPase superfamily. Rab family.</text>
</comment>